<name>A0A2U1CCZ8_9FIRM</name>
<proteinExistence type="predicted"/>
<evidence type="ECO:0000313" key="1">
    <source>
        <dbReference type="EMBL" id="PVY58667.1"/>
    </source>
</evidence>
<dbReference type="RefSeq" id="WP_116722049.1">
    <property type="nucleotide sequence ID" value="NZ_CP011524.1"/>
</dbReference>
<accession>A0A2U1CCZ8</accession>
<gene>
    <name evidence="1" type="ORF">C7373_104266</name>
</gene>
<dbReference type="OrthoDB" id="1912389at2"/>
<dbReference type="EMBL" id="QEKK01000004">
    <property type="protein sequence ID" value="PVY58667.1"/>
    <property type="molecule type" value="Genomic_DNA"/>
</dbReference>
<sequence length="196" mass="22143">MPIERITADDLRDMEHQEGLVLQGCGGEAQEWLDGINDLLTQDGILQNGSRFETVKVFQHDGLNNLLFPFENIQVDMGKLAMWRLQTHGAFGGTWLSDYVPNRLGGFRSARQENPRPLCPLLGQDGNIFHLMGIAARVLRQNGMAAEAKEMQTRIMGGACHSYEEALGIISEYVETELSPPRENRTKKKEKHEHER</sequence>
<dbReference type="GeneID" id="93229009"/>
<dbReference type="AlphaFoldDB" id="A0A2U1CCZ8"/>
<reference evidence="1 2" key="1">
    <citation type="submission" date="2018-04" db="EMBL/GenBank/DDBJ databases">
        <title>Genomic Encyclopedia of Type Strains, Phase IV (KMG-IV): sequencing the most valuable type-strain genomes for metagenomic binning, comparative biology and taxonomic classification.</title>
        <authorList>
            <person name="Goeker M."/>
        </authorList>
    </citation>
    <scope>NUCLEOTIDE SEQUENCE [LARGE SCALE GENOMIC DNA]</scope>
    <source>
        <strain evidence="1 2">DSM 26588</strain>
    </source>
</reference>
<protein>
    <submittedName>
        <fullName evidence="1">Uncharacterized protein</fullName>
    </submittedName>
</protein>
<organism evidence="1 2">
    <name type="scientific">Intestinimonas butyriciproducens</name>
    <dbReference type="NCBI Taxonomy" id="1297617"/>
    <lineage>
        <taxon>Bacteria</taxon>
        <taxon>Bacillati</taxon>
        <taxon>Bacillota</taxon>
        <taxon>Clostridia</taxon>
        <taxon>Eubacteriales</taxon>
        <taxon>Intestinimonas</taxon>
    </lineage>
</organism>
<comment type="caution">
    <text evidence="1">The sequence shown here is derived from an EMBL/GenBank/DDBJ whole genome shotgun (WGS) entry which is preliminary data.</text>
</comment>
<evidence type="ECO:0000313" key="2">
    <source>
        <dbReference type="Proteomes" id="UP000245778"/>
    </source>
</evidence>
<dbReference type="Proteomes" id="UP000245778">
    <property type="component" value="Unassembled WGS sequence"/>
</dbReference>